<feature type="domain" description="VWFA" evidence="3">
    <location>
        <begin position="443"/>
        <end position="608"/>
    </location>
</feature>
<feature type="domain" description="VWFA" evidence="3">
    <location>
        <begin position="651"/>
        <end position="844"/>
    </location>
</feature>
<dbReference type="PROSITE" id="PS50234">
    <property type="entry name" value="VWFA"/>
    <property type="match status" value="2"/>
</dbReference>
<dbReference type="PANTHER" id="PTHR24020:SF84">
    <property type="entry name" value="VWFA DOMAIN-CONTAINING PROTEIN"/>
    <property type="match status" value="1"/>
</dbReference>
<proteinExistence type="predicted"/>
<dbReference type="GO" id="GO:0005581">
    <property type="term" value="C:collagen trimer"/>
    <property type="evidence" value="ECO:0007669"/>
    <property type="project" value="UniProtKB-KW"/>
</dbReference>
<dbReference type="InterPro" id="IPR050525">
    <property type="entry name" value="ECM_Assembly_Org"/>
</dbReference>
<protein>
    <submittedName>
        <fullName evidence="4">Collagen alpha-6(VI) chain</fullName>
    </submittedName>
</protein>
<dbReference type="EMBL" id="CM014091">
    <property type="protein sequence ID" value="TKS82714.1"/>
    <property type="molecule type" value="Genomic_DNA"/>
</dbReference>
<dbReference type="GO" id="GO:0007155">
    <property type="term" value="P:cell adhesion"/>
    <property type="evidence" value="ECO:0007669"/>
    <property type="project" value="UniProtKB-KW"/>
</dbReference>
<dbReference type="SUPFAM" id="SSF53300">
    <property type="entry name" value="vWA-like"/>
    <property type="match status" value="2"/>
</dbReference>
<dbReference type="SMART" id="SM00327">
    <property type="entry name" value="VWA"/>
    <property type="match status" value="2"/>
</dbReference>
<dbReference type="InterPro" id="IPR008160">
    <property type="entry name" value="Collagen"/>
</dbReference>
<dbReference type="InterPro" id="IPR002035">
    <property type="entry name" value="VWF_A"/>
</dbReference>
<dbReference type="CDD" id="cd01450">
    <property type="entry name" value="vWFA_subfamily_ECM"/>
    <property type="match status" value="2"/>
</dbReference>
<reference evidence="4 5" key="1">
    <citation type="submission" date="2019-01" db="EMBL/GenBank/DDBJ databases">
        <title>Genome Assembly of Collichthys lucidus.</title>
        <authorList>
            <person name="Cai M."/>
            <person name="Xiao S."/>
        </authorList>
    </citation>
    <scope>NUCLEOTIDE SEQUENCE [LARGE SCALE GENOMIC DNA]</scope>
    <source>
        <strain evidence="4">JT15FE1705JMU</strain>
        <tissue evidence="4">Muscle</tissue>
    </source>
</reference>
<dbReference type="STRING" id="240159.A0A4U5V4D0"/>
<evidence type="ECO:0000313" key="5">
    <source>
        <dbReference type="Proteomes" id="UP000298787"/>
    </source>
</evidence>
<accession>A0A4U5V4D0</accession>
<dbReference type="FunFam" id="3.40.50.410:FF:000021">
    <property type="entry name" value="Collagen, type VI, alpha 3"/>
    <property type="match status" value="1"/>
</dbReference>
<dbReference type="Pfam" id="PF00092">
    <property type="entry name" value="VWA"/>
    <property type="match status" value="2"/>
</dbReference>
<sequence>MAGLCVDISVHRKPVHCFSSHQDKDSLVTSGWLLGEITLTLKGSWRMQTREASRAPITPSPESKESLETKVYRVHLDGTGGQVRVEPLETRARTGEEGHLVTSQELQDCWAAQVLQVHREPEGSEVNQGRQDSPAYLDLRVDRDSLERQDYPDAADQTDRRANQEIRVIKEVQARRGPEGRRDGHGPLGPAGVKGDPGFPGYPGLLGEDGLKGAKGYPGPKGNQGRGGNSGHPGESGVSGDPGYPGHRGPRGPPGARGLTECQLITYIRDNCACSTRTNQLPGACSMGTYHLLTACCMGTYHLLTACCMGTYHLLTACCMGTYHLLTACCMGTYHLLTACCMGTYHLLTACSMGTYHLLTACCMACSMGTYHLLTACSMGTYHLLTACSMGTYHLLTACCMGTYHLLTACSMGTYHLLTACSMGTYHLLTACSMEECPAFPTELVFALDMSADVTAAEFETQRSALLSLLEDITISESNCPSGARVAVVAYSAYTKYLIRFQDYRSKTQLIESVKNIALEKTSNRRHLGATMRFVSQNIFKRVRAGMLMRKVAVFFSDGPTEDADEIVTAMMEYRGLSIVPAVISLRDNPDIGQKMKVDDSGLAIFTVLGTNICADLKKVKKCAICYDPCRPSEECAFIQEPAQPQQVDLDLVMVLDSSREVQADEYAGAQELLGSVVEQLAVSPQPRRAGNQARVAVVQQSGTQVSKPEFGLQSYQNHDLMKTHLIKKMQQQGGSSALGQTLEFTLREVLRKTTQSRTRKAVLTVVATETAYEDRAKLHYISQKAKCEGVAMFVVTVGDRYNRTQVEELASLPLQQHLIHFSKLSDDEQSYAQGFFRVFLSALDKGIKPYPPPALDQTCDQLKNQGGGQVLINGSKHPAQAGARQLRLQR</sequence>
<dbReference type="Pfam" id="PF01391">
    <property type="entry name" value="Collagen"/>
    <property type="match status" value="1"/>
</dbReference>
<evidence type="ECO:0000256" key="1">
    <source>
        <dbReference type="ARBA" id="ARBA00022889"/>
    </source>
</evidence>
<feature type="region of interest" description="Disordered" evidence="2">
    <location>
        <begin position="145"/>
        <end position="256"/>
    </location>
</feature>
<dbReference type="Gene3D" id="3.40.50.410">
    <property type="entry name" value="von Willebrand factor, type A domain"/>
    <property type="match status" value="2"/>
</dbReference>
<feature type="compositionally biased region" description="Basic and acidic residues" evidence="2">
    <location>
        <begin position="145"/>
        <end position="185"/>
    </location>
</feature>
<keyword evidence="5" id="KW-1185">Reference proteome</keyword>
<evidence type="ECO:0000256" key="2">
    <source>
        <dbReference type="SAM" id="MobiDB-lite"/>
    </source>
</evidence>
<dbReference type="PANTHER" id="PTHR24020">
    <property type="entry name" value="COLLAGEN ALPHA"/>
    <property type="match status" value="1"/>
</dbReference>
<name>A0A4U5V4D0_COLLU</name>
<dbReference type="Gene3D" id="1.20.5.320">
    <property type="entry name" value="6-Phosphogluconate Dehydrogenase, domain 3"/>
    <property type="match status" value="1"/>
</dbReference>
<gene>
    <name evidence="4" type="ORF">D9C73_016823</name>
</gene>
<evidence type="ECO:0000313" key="4">
    <source>
        <dbReference type="EMBL" id="TKS82714.1"/>
    </source>
</evidence>
<evidence type="ECO:0000259" key="3">
    <source>
        <dbReference type="PROSITE" id="PS50234"/>
    </source>
</evidence>
<dbReference type="Proteomes" id="UP000298787">
    <property type="component" value="Chromosome 14"/>
</dbReference>
<keyword evidence="4" id="KW-0176">Collagen</keyword>
<feature type="compositionally biased region" description="Gly residues" evidence="2">
    <location>
        <begin position="222"/>
        <end position="231"/>
    </location>
</feature>
<organism evidence="4 5">
    <name type="scientific">Collichthys lucidus</name>
    <name type="common">Big head croaker</name>
    <name type="synonym">Sciaena lucida</name>
    <dbReference type="NCBI Taxonomy" id="240159"/>
    <lineage>
        <taxon>Eukaryota</taxon>
        <taxon>Metazoa</taxon>
        <taxon>Chordata</taxon>
        <taxon>Craniata</taxon>
        <taxon>Vertebrata</taxon>
        <taxon>Euteleostomi</taxon>
        <taxon>Actinopterygii</taxon>
        <taxon>Neopterygii</taxon>
        <taxon>Teleostei</taxon>
        <taxon>Neoteleostei</taxon>
        <taxon>Acanthomorphata</taxon>
        <taxon>Eupercaria</taxon>
        <taxon>Sciaenidae</taxon>
        <taxon>Collichthys</taxon>
    </lineage>
</organism>
<dbReference type="InterPro" id="IPR036465">
    <property type="entry name" value="vWFA_dom_sf"/>
</dbReference>
<dbReference type="AlphaFoldDB" id="A0A4U5V4D0"/>
<keyword evidence="1" id="KW-0130">Cell adhesion</keyword>